<dbReference type="AlphaFoldDB" id="A0A2A2MGW6"/>
<dbReference type="RefSeq" id="WP_008812790.1">
    <property type="nucleotide sequence ID" value="NZ_CAUEKQ010000029.1"/>
</dbReference>
<evidence type="ECO:0000256" key="8">
    <source>
        <dbReference type="ARBA" id="ARBA00022989"/>
    </source>
</evidence>
<dbReference type="InterPro" id="IPR006419">
    <property type="entry name" value="NMN_transpt_PnuC"/>
</dbReference>
<feature type="transmembrane region" description="Helical" evidence="10">
    <location>
        <begin position="45"/>
        <end position="65"/>
    </location>
</feature>
<keyword evidence="12" id="KW-1185">Reference proteome</keyword>
<comment type="subcellular location">
    <subcellularLocation>
        <location evidence="2">Cell membrane</location>
        <topology evidence="2">Multi-pass membrane protein</topology>
    </subcellularLocation>
</comment>
<keyword evidence="6" id="KW-1003">Cell membrane</keyword>
<evidence type="ECO:0000313" key="12">
    <source>
        <dbReference type="Proteomes" id="UP000218796"/>
    </source>
</evidence>
<dbReference type="NCBIfam" id="TIGR01528">
    <property type="entry name" value="NMN_trans_PnuC"/>
    <property type="match status" value="1"/>
</dbReference>
<protein>
    <recommendedName>
        <fullName evidence="4">Nicotinamide riboside transporter PnuC</fullName>
    </recommendedName>
</protein>
<evidence type="ECO:0000256" key="1">
    <source>
        <dbReference type="ARBA" id="ARBA00002672"/>
    </source>
</evidence>
<dbReference type="EMBL" id="NQMS01000001">
    <property type="protein sequence ID" value="PAV98212.1"/>
    <property type="molecule type" value="Genomic_DNA"/>
</dbReference>
<evidence type="ECO:0000256" key="6">
    <source>
        <dbReference type="ARBA" id="ARBA00022475"/>
    </source>
</evidence>
<dbReference type="NCBIfam" id="NF011926">
    <property type="entry name" value="PRK15397.1"/>
    <property type="match status" value="1"/>
</dbReference>
<evidence type="ECO:0000256" key="7">
    <source>
        <dbReference type="ARBA" id="ARBA00022692"/>
    </source>
</evidence>
<comment type="function">
    <text evidence="1">Required for nicotinamide riboside transport across the inner membrane.</text>
</comment>
<dbReference type="KEGG" id="hpar:AL518_18715"/>
<feature type="transmembrane region" description="Helical" evidence="10">
    <location>
        <begin position="71"/>
        <end position="88"/>
    </location>
</feature>
<dbReference type="PANTHER" id="PTHR36122">
    <property type="entry name" value="NICOTINAMIDE RIBOSIDE TRANSPORTER PNUC"/>
    <property type="match status" value="1"/>
</dbReference>
<keyword evidence="8 10" id="KW-1133">Transmembrane helix</keyword>
<gene>
    <name evidence="11" type="ORF">CJD50_01645</name>
</gene>
<feature type="transmembrane region" description="Helical" evidence="10">
    <location>
        <begin position="22"/>
        <end position="40"/>
    </location>
</feature>
<keyword evidence="9 10" id="KW-0472">Membrane</keyword>
<dbReference type="Pfam" id="PF04973">
    <property type="entry name" value="NMN_transporter"/>
    <property type="match status" value="1"/>
</dbReference>
<evidence type="ECO:0000313" key="11">
    <source>
        <dbReference type="EMBL" id="PAV98212.1"/>
    </source>
</evidence>
<dbReference type="GO" id="GO:0005886">
    <property type="term" value="C:plasma membrane"/>
    <property type="evidence" value="ECO:0007669"/>
    <property type="project" value="UniProtKB-SubCell"/>
</dbReference>
<name>A0A2A2MGW6_9GAMM</name>
<sequence length="242" mass="27380">MDFLSTSNIMIHIPLGQGGYDLSWIEAVGTLFGLLCIWYASQEKIINYAFGLINVSLFAVIFFQIQLYASLLLQIFFFAANIYGWYAWSRQTSDNQAELKIRWLSRPTAAIWTTISIVCLLFMTYNIDVVFAFLTKISVSLMQALGLNVVLPELQPDAFPFWDSAMMVLSIVAMVLMTRKYVENWILWVIIDVISVVIFALQGVYVMALEYVLLTAIALNGAWLWIKSARENGSQPLSVAAE</sequence>
<evidence type="ECO:0000256" key="3">
    <source>
        <dbReference type="ARBA" id="ARBA00006669"/>
    </source>
</evidence>
<keyword evidence="7 10" id="KW-0812">Transmembrane</keyword>
<proteinExistence type="inferred from homology"/>
<comment type="caution">
    <text evidence="11">The sequence shown here is derived from an EMBL/GenBank/DDBJ whole genome shotgun (WGS) entry which is preliminary data.</text>
</comment>
<evidence type="ECO:0000256" key="10">
    <source>
        <dbReference type="SAM" id="Phobius"/>
    </source>
</evidence>
<dbReference type="PANTHER" id="PTHR36122:SF2">
    <property type="entry name" value="NICOTINAMIDE RIBOSIDE TRANSPORTER PNUC"/>
    <property type="match status" value="1"/>
</dbReference>
<dbReference type="OrthoDB" id="9791248at2"/>
<evidence type="ECO:0000256" key="5">
    <source>
        <dbReference type="ARBA" id="ARBA00022448"/>
    </source>
</evidence>
<evidence type="ECO:0000256" key="2">
    <source>
        <dbReference type="ARBA" id="ARBA00004651"/>
    </source>
</evidence>
<evidence type="ECO:0000256" key="4">
    <source>
        <dbReference type="ARBA" id="ARBA00017522"/>
    </source>
</evidence>
<feature type="transmembrane region" description="Helical" evidence="10">
    <location>
        <begin position="185"/>
        <end position="202"/>
    </location>
</feature>
<accession>A0A2A2MGW6</accession>
<dbReference type="GO" id="GO:0034257">
    <property type="term" value="F:nicotinamide riboside transmembrane transporter activity"/>
    <property type="evidence" value="ECO:0007669"/>
    <property type="project" value="InterPro"/>
</dbReference>
<comment type="similarity">
    <text evidence="3">Belongs to the nicotinamide ribonucleoside (NR) uptake permease (TC 4.B.1) family.</text>
</comment>
<keyword evidence="5" id="KW-0813">Transport</keyword>
<organism evidence="11 12">
    <name type="scientific">Hafnia paralvei</name>
    <dbReference type="NCBI Taxonomy" id="546367"/>
    <lineage>
        <taxon>Bacteria</taxon>
        <taxon>Pseudomonadati</taxon>
        <taxon>Pseudomonadota</taxon>
        <taxon>Gammaproteobacteria</taxon>
        <taxon>Enterobacterales</taxon>
        <taxon>Hafniaceae</taxon>
        <taxon>Hafnia</taxon>
    </lineage>
</organism>
<feature type="transmembrane region" description="Helical" evidence="10">
    <location>
        <begin position="109"/>
        <end position="139"/>
    </location>
</feature>
<evidence type="ECO:0000256" key="9">
    <source>
        <dbReference type="ARBA" id="ARBA00023136"/>
    </source>
</evidence>
<dbReference type="Proteomes" id="UP000218796">
    <property type="component" value="Unassembled WGS sequence"/>
</dbReference>
<feature type="transmembrane region" description="Helical" evidence="10">
    <location>
        <begin position="159"/>
        <end position="178"/>
    </location>
</feature>
<reference evidence="11 12" key="1">
    <citation type="submission" date="2017-08" db="EMBL/GenBank/DDBJ databases">
        <title>Draft Genome Sequence of Hafnia alvei CITHA-6 Isolated from Raw Bovine Milk.</title>
        <authorList>
            <person name="Culligan E.P."/>
            <person name="Mcsweeney A."/>
            <person name="O'Doherty C."/>
            <person name="Gleeson E."/>
            <person name="O'Riordan D."/>
            <person name="Sleator R.D."/>
        </authorList>
    </citation>
    <scope>NUCLEOTIDE SEQUENCE [LARGE SCALE GENOMIC DNA]</scope>
    <source>
        <strain evidence="11 12">CITHA-6</strain>
    </source>
</reference>